<gene>
    <name evidence="1" type="primary">orf010</name>
</gene>
<reference evidence="1" key="1">
    <citation type="submission" date="2005-05" db="EMBL/GenBank/DDBJ databases">
        <title>Translation elongation factor G of Desulfovibrio vulgaris (Miyazaki F).</title>
        <authorList>
            <person name="Kitamura M."/>
            <person name="Ichinose F."/>
            <person name="Inoue H."/>
        </authorList>
    </citation>
    <scope>NUCLEOTIDE SEQUENCE</scope>
    <source>
        <strain evidence="1">Miyazaki</strain>
    </source>
</reference>
<dbReference type="AlphaFoldDB" id="Q4W5Y0"/>
<proteinExistence type="predicted"/>
<evidence type="ECO:0000313" key="1">
    <source>
        <dbReference type="EMBL" id="BAD99039.1"/>
    </source>
</evidence>
<accession>Q4W5Y0</accession>
<organism evidence="1">
    <name type="scientific">Nitratidesulfovibrio vulgaris</name>
    <name type="common">Desulfovibrio vulgaris</name>
    <dbReference type="NCBI Taxonomy" id="881"/>
    <lineage>
        <taxon>Bacteria</taxon>
        <taxon>Pseudomonadati</taxon>
        <taxon>Thermodesulfobacteriota</taxon>
        <taxon>Desulfovibrionia</taxon>
        <taxon>Desulfovibrionales</taxon>
        <taxon>Desulfovibrionaceae</taxon>
        <taxon>Nitratidesulfovibrio</taxon>
    </lineage>
</organism>
<sequence length="63" mass="6729">MASYATCARVAEAASGYRVAPDAYGGSRCAATEREELCSLRHLPLTSWQSGAGRQGYVCQITE</sequence>
<name>Q4W5Y0_NITVL</name>
<dbReference type="EMBL" id="AB214903">
    <property type="protein sequence ID" value="BAD99039.1"/>
    <property type="molecule type" value="Genomic_DNA"/>
</dbReference>
<protein>
    <submittedName>
        <fullName evidence="1">Uncharacterized protein orf010</fullName>
    </submittedName>
</protein>